<protein>
    <recommendedName>
        <fullName evidence="2">BZIP domain-containing protein</fullName>
    </recommendedName>
</protein>
<keyword evidence="4" id="KW-1185">Reference proteome</keyword>
<dbReference type="InterPro" id="IPR046347">
    <property type="entry name" value="bZIP_sf"/>
</dbReference>
<dbReference type="PROSITE" id="PS50217">
    <property type="entry name" value="BZIP"/>
    <property type="match status" value="1"/>
</dbReference>
<feature type="compositionally biased region" description="Polar residues" evidence="1">
    <location>
        <begin position="151"/>
        <end position="164"/>
    </location>
</feature>
<feature type="region of interest" description="Disordered" evidence="1">
    <location>
        <begin position="91"/>
        <end position="138"/>
    </location>
</feature>
<accession>A0A0D0SX62</accession>
<proteinExistence type="predicted"/>
<feature type="compositionally biased region" description="Polar residues" evidence="1">
    <location>
        <begin position="592"/>
        <end position="604"/>
    </location>
</feature>
<dbReference type="SUPFAM" id="SSF57959">
    <property type="entry name" value="Leucine zipper domain"/>
    <property type="match status" value="1"/>
</dbReference>
<dbReference type="EMBL" id="KN847914">
    <property type="protein sequence ID" value="KIR37777.1"/>
    <property type="molecule type" value="Genomic_DNA"/>
</dbReference>
<evidence type="ECO:0000259" key="2">
    <source>
        <dbReference type="PROSITE" id="PS50217"/>
    </source>
</evidence>
<dbReference type="Pfam" id="PF00170">
    <property type="entry name" value="bZIP_1"/>
    <property type="match status" value="1"/>
</dbReference>
<dbReference type="SMART" id="SM00338">
    <property type="entry name" value="BRLZ"/>
    <property type="match status" value="1"/>
</dbReference>
<dbReference type="Gene3D" id="1.20.5.170">
    <property type="match status" value="1"/>
</dbReference>
<evidence type="ECO:0000313" key="3">
    <source>
        <dbReference type="EMBL" id="KIR37777.1"/>
    </source>
</evidence>
<feature type="compositionally biased region" description="Basic and acidic residues" evidence="1">
    <location>
        <begin position="98"/>
        <end position="116"/>
    </location>
</feature>
<evidence type="ECO:0000313" key="4">
    <source>
        <dbReference type="Proteomes" id="UP000053392"/>
    </source>
</evidence>
<dbReference type="AlphaFoldDB" id="A0A0D0SX62"/>
<feature type="compositionally biased region" description="Low complexity" evidence="1">
    <location>
        <begin position="118"/>
        <end position="138"/>
    </location>
</feature>
<gene>
    <name evidence="3" type="ORF">I313_06507</name>
</gene>
<feature type="region of interest" description="Disordered" evidence="1">
    <location>
        <begin position="384"/>
        <end position="403"/>
    </location>
</feature>
<feature type="region of interest" description="Disordered" evidence="1">
    <location>
        <begin position="151"/>
        <end position="172"/>
    </location>
</feature>
<dbReference type="GO" id="GO:0003700">
    <property type="term" value="F:DNA-binding transcription factor activity"/>
    <property type="evidence" value="ECO:0007669"/>
    <property type="project" value="InterPro"/>
</dbReference>
<feature type="region of interest" description="Disordered" evidence="1">
    <location>
        <begin position="584"/>
        <end position="604"/>
    </location>
</feature>
<feature type="region of interest" description="Disordered" evidence="1">
    <location>
        <begin position="1"/>
        <end position="75"/>
    </location>
</feature>
<dbReference type="InterPro" id="IPR004827">
    <property type="entry name" value="bZIP"/>
</dbReference>
<sequence>MPPKRPAPSRSHAQNKYPRQETVAAAAKTTAINNVSGPTEEESDISEEMKAKLARKEARTIRNRESAQRSRNQRKAHLAWLENRVLELETENQALRGEPSDAESKVKEESAEKVIERSGYSTLRTSSSASKSSSSSVHPFFTSAATSTLTRCSSHPNLSYSRTGVHSREPSPAHSVFSLATDLGLPTELVSGGAGVRLASVTPPSKGMLLEMGVDGDDDDDDRGMGSGDRTGIGNLLHSRLGHIQPSPNSFEEEEAQLKEENALLRERVGLLENLAKQVVVLSNLTPNSALLPISVAMPNVLAPAPALPSSMLSNTPLPTPGLSRSQMSLPMPILGLNSMSISMPTPLSPYSASEGTGAMQATRTGNGAAANILRVENLWAQESTHAGQQPDSGAPGAQSYPSQFYIPHDYVEELAHPSHIPPHPLSVQVGQPLGQVGQRSKGNRQDGEESMNFVSLFQGPMTSTSKLSSALSTTSSLSTSLSTSTSTFSSDPTATSILLSTSLSSNSSSTSTYSINQTEVKHTSVACHSAEVATSFPVSFVSRPFTAADAQVFVRMRRWQGSVEEKEISKEDEETMAISSENLSCSTSTSPQPHLSQTFLNHPPANTISMSATSNTIDNLPSFSLSDESSTWDRAMERFTDGIEEEVDIMDEDFVEVMDGWRVGDGIAV</sequence>
<dbReference type="HOGENOM" id="CLU_027812_0_0_1"/>
<dbReference type="OrthoDB" id="2576400at2759"/>
<reference evidence="3 4" key="1">
    <citation type="submission" date="2015-01" db="EMBL/GenBank/DDBJ databases">
        <title>The Genome Sequence of Cryptococcus gattii Ram5.</title>
        <authorList>
            <consortium name="The Broad Institute Genomics Platform"/>
            <person name="Cuomo C."/>
            <person name="Litvintseva A."/>
            <person name="Chen Y."/>
            <person name="Heitman J."/>
            <person name="Sun S."/>
            <person name="Springer D."/>
            <person name="Dromer F."/>
            <person name="Young S."/>
            <person name="Zeng Q."/>
            <person name="Gargeya S."/>
            <person name="Abouelleil A."/>
            <person name="Alvarado L."/>
            <person name="Chapman S.B."/>
            <person name="Gainer-Dewar J."/>
            <person name="Goldberg J."/>
            <person name="Griggs A."/>
            <person name="Gujja S."/>
            <person name="Hansen M."/>
            <person name="Howarth C."/>
            <person name="Imamovic A."/>
            <person name="Larimer J."/>
            <person name="Murphy C."/>
            <person name="Naylor J."/>
            <person name="Pearson M."/>
            <person name="Priest M."/>
            <person name="Roberts A."/>
            <person name="Saif S."/>
            <person name="Shea T."/>
            <person name="Sykes S."/>
            <person name="Wortman J."/>
            <person name="Nusbaum C."/>
            <person name="Birren B."/>
        </authorList>
    </citation>
    <scope>NUCLEOTIDE SEQUENCE [LARGE SCALE GENOMIC DNA]</scope>
    <source>
        <strain evidence="3 4">Ram5</strain>
    </source>
</reference>
<dbReference type="Proteomes" id="UP000053392">
    <property type="component" value="Unassembled WGS sequence"/>
</dbReference>
<organism evidence="3 4">
    <name type="scientific">Cryptococcus deuterogattii Ram5</name>
    <dbReference type="NCBI Taxonomy" id="1296110"/>
    <lineage>
        <taxon>Eukaryota</taxon>
        <taxon>Fungi</taxon>
        <taxon>Dikarya</taxon>
        <taxon>Basidiomycota</taxon>
        <taxon>Agaricomycotina</taxon>
        <taxon>Tremellomycetes</taxon>
        <taxon>Tremellales</taxon>
        <taxon>Cryptococcaceae</taxon>
        <taxon>Cryptococcus</taxon>
        <taxon>Cryptococcus gattii species complex</taxon>
    </lineage>
</organism>
<dbReference type="CDD" id="cd14812">
    <property type="entry name" value="bZIP_u3"/>
    <property type="match status" value="1"/>
</dbReference>
<name>A0A0D0SX62_9TREE</name>
<feature type="domain" description="BZIP" evidence="2">
    <location>
        <begin position="53"/>
        <end position="98"/>
    </location>
</feature>
<evidence type="ECO:0000256" key="1">
    <source>
        <dbReference type="SAM" id="MobiDB-lite"/>
    </source>
</evidence>
<feature type="compositionally biased region" description="Basic and acidic residues" evidence="1">
    <location>
        <begin position="47"/>
        <end position="68"/>
    </location>
</feature>